<comment type="caution">
    <text evidence="5">The sequence shown here is derived from an EMBL/GenBank/DDBJ whole genome shotgun (WGS) entry which is preliminary data.</text>
</comment>
<dbReference type="Pfam" id="PF01494">
    <property type="entry name" value="FAD_binding_3"/>
    <property type="match status" value="1"/>
</dbReference>
<dbReference type="InterPro" id="IPR036188">
    <property type="entry name" value="FAD/NAD-bd_sf"/>
</dbReference>
<evidence type="ECO:0000256" key="2">
    <source>
        <dbReference type="ARBA" id="ARBA00022827"/>
    </source>
</evidence>
<dbReference type="OrthoDB" id="417877at2759"/>
<dbReference type="GO" id="GO:0071949">
    <property type="term" value="F:FAD binding"/>
    <property type="evidence" value="ECO:0007669"/>
    <property type="project" value="InterPro"/>
</dbReference>
<evidence type="ECO:0000259" key="4">
    <source>
        <dbReference type="Pfam" id="PF01494"/>
    </source>
</evidence>
<dbReference type="AlphaFoldDB" id="A0A9W4P462"/>
<dbReference type="GO" id="GO:0016491">
    <property type="term" value="F:oxidoreductase activity"/>
    <property type="evidence" value="ECO:0007669"/>
    <property type="project" value="UniProtKB-KW"/>
</dbReference>
<evidence type="ECO:0000256" key="1">
    <source>
        <dbReference type="ARBA" id="ARBA00022630"/>
    </source>
</evidence>
<reference evidence="5" key="1">
    <citation type="submission" date="2021-07" db="EMBL/GenBank/DDBJ databases">
        <authorList>
            <person name="Branca A.L. A."/>
        </authorList>
    </citation>
    <scope>NUCLEOTIDE SEQUENCE</scope>
</reference>
<dbReference type="InterPro" id="IPR051104">
    <property type="entry name" value="FAD_monoxygenase"/>
</dbReference>
<evidence type="ECO:0000313" key="6">
    <source>
        <dbReference type="Proteomes" id="UP001154252"/>
    </source>
</evidence>
<organism evidence="5 6">
    <name type="scientific">Penicillium egyptiacum</name>
    <dbReference type="NCBI Taxonomy" id="1303716"/>
    <lineage>
        <taxon>Eukaryota</taxon>
        <taxon>Fungi</taxon>
        <taxon>Dikarya</taxon>
        <taxon>Ascomycota</taxon>
        <taxon>Pezizomycotina</taxon>
        <taxon>Eurotiomycetes</taxon>
        <taxon>Eurotiomycetidae</taxon>
        <taxon>Eurotiales</taxon>
        <taxon>Aspergillaceae</taxon>
        <taxon>Penicillium</taxon>
    </lineage>
</organism>
<protein>
    <recommendedName>
        <fullName evidence="4">FAD-binding domain-containing protein</fullName>
    </recommendedName>
</protein>
<keyword evidence="6" id="KW-1185">Reference proteome</keyword>
<dbReference type="FunFam" id="3.50.50.60:FF:000153">
    <property type="entry name" value="Salicylate hydroxylase, putative"/>
    <property type="match status" value="1"/>
</dbReference>
<keyword evidence="2" id="KW-0274">FAD</keyword>
<dbReference type="Gene3D" id="3.50.50.60">
    <property type="entry name" value="FAD/NAD(P)-binding domain"/>
    <property type="match status" value="1"/>
</dbReference>
<feature type="domain" description="FAD-binding" evidence="4">
    <location>
        <begin position="137"/>
        <end position="371"/>
    </location>
</feature>
<dbReference type="PRINTS" id="PR00420">
    <property type="entry name" value="RNGMNOXGNASE"/>
</dbReference>
<accession>A0A9W4P462</accession>
<dbReference type="Proteomes" id="UP001154252">
    <property type="component" value="Unassembled WGS sequence"/>
</dbReference>
<evidence type="ECO:0000256" key="3">
    <source>
        <dbReference type="ARBA" id="ARBA00023002"/>
    </source>
</evidence>
<name>A0A9W4P462_9EURO</name>
<proteinExistence type="predicted"/>
<sequence length="427" mass="47142">MGSIEIPNRQFSVTIVGAGVGGLTLALGLLRNNVPVTIYEAAPNFKSTGFGISMGPAAHRALSLIDPSISKAYDALVTTHADSPGYEHFCRTWFELVWTTADKCGKVMTNLRAQTLGQTSVHRGDFLETLINCLPPGKVRWGKNLIGMQEMAQGISLRFEDGSSAMADVVIGCDGIHSRVRQCMLLGEQIRPQYAGMYAYRAVLDMGAMIDAVGEHRARVATMYMGEGGYVVTYPIMRAKQVNVGLFKESDSWNHDTWVQSVSREEMEHDFGHMGDAVRSILKHITTPIRWAVFDNPPISTYTRNNIAILGDAAHASTPHQGAGAGQAIEDVHVLAELLGDPRVLRREQVKAAFHAYDAMRRPRSQWVVRTSRDMGHLLSLSLDAVKGEEELKHLLNKRMGLLWDLDIPGQAEIAQKVMLQHLSWVV</sequence>
<dbReference type="EMBL" id="CAJVRC010000843">
    <property type="protein sequence ID" value="CAG8890682.1"/>
    <property type="molecule type" value="Genomic_DNA"/>
</dbReference>
<gene>
    <name evidence="5" type="ORF">PEGY_LOCUS2439</name>
</gene>
<dbReference type="SUPFAM" id="SSF54373">
    <property type="entry name" value="FAD-linked reductases, C-terminal domain"/>
    <property type="match status" value="1"/>
</dbReference>
<evidence type="ECO:0000313" key="5">
    <source>
        <dbReference type="EMBL" id="CAG8890682.1"/>
    </source>
</evidence>
<dbReference type="InterPro" id="IPR002938">
    <property type="entry name" value="FAD-bd"/>
</dbReference>
<dbReference type="PANTHER" id="PTHR46720">
    <property type="entry name" value="HYDROXYLASE, PUTATIVE (AFU_ORTHOLOGUE AFUA_3G01460)-RELATED"/>
    <property type="match status" value="1"/>
</dbReference>
<dbReference type="SUPFAM" id="SSF51905">
    <property type="entry name" value="FAD/NAD(P)-binding domain"/>
    <property type="match status" value="1"/>
</dbReference>
<dbReference type="GO" id="GO:0044550">
    <property type="term" value="P:secondary metabolite biosynthetic process"/>
    <property type="evidence" value="ECO:0007669"/>
    <property type="project" value="UniProtKB-ARBA"/>
</dbReference>
<keyword evidence="1" id="KW-0285">Flavoprotein</keyword>
<keyword evidence="3" id="KW-0560">Oxidoreductase</keyword>
<dbReference type="PANTHER" id="PTHR46720:SF5">
    <property type="entry name" value="HYDROXYLASE, PUTATIVE (AFU_ORTHOLOGUE AFUA_3G01460)-RELATED"/>
    <property type="match status" value="1"/>
</dbReference>